<keyword evidence="2" id="KW-1185">Reference proteome</keyword>
<protein>
    <submittedName>
        <fullName evidence="1">Uncharacterized protein</fullName>
    </submittedName>
</protein>
<dbReference type="AlphaFoldDB" id="A0AAD1XC96"/>
<proteinExistence type="predicted"/>
<name>A0AAD1XC96_EUPCR</name>
<organism evidence="1 2">
    <name type="scientific">Euplotes crassus</name>
    <dbReference type="NCBI Taxonomy" id="5936"/>
    <lineage>
        <taxon>Eukaryota</taxon>
        <taxon>Sar</taxon>
        <taxon>Alveolata</taxon>
        <taxon>Ciliophora</taxon>
        <taxon>Intramacronucleata</taxon>
        <taxon>Spirotrichea</taxon>
        <taxon>Hypotrichia</taxon>
        <taxon>Euplotida</taxon>
        <taxon>Euplotidae</taxon>
        <taxon>Moneuplotes</taxon>
    </lineage>
</organism>
<accession>A0AAD1XC96</accession>
<comment type="caution">
    <text evidence="1">The sequence shown here is derived from an EMBL/GenBank/DDBJ whole genome shotgun (WGS) entry which is preliminary data.</text>
</comment>
<evidence type="ECO:0000313" key="1">
    <source>
        <dbReference type="EMBL" id="CAI2365220.1"/>
    </source>
</evidence>
<dbReference type="EMBL" id="CAMPGE010006377">
    <property type="protein sequence ID" value="CAI2365220.1"/>
    <property type="molecule type" value="Genomic_DNA"/>
</dbReference>
<sequence length="375" mass="42759">MGDCQSCCSKPKTTVDFAEVRAEYKRIREKVSSHKTALKIYTKHNNWNFKKRIFQIYDSLVSLETRLDAVDPDKLGIEDSNTNCIKQYNRLDDKLGFLIGYTHEILLKAGQQNMIDLDSSGKSNKDKQKAKICLEKNIHQQSKEIDVGVLLSLEDKILPQRFKIFSVEFPSLDLKNDEHIKLLKNLKSLAIPNLNRLCVINISSQTLPALTSLFETSFLKRFGVLSLRFAKEIPANANRLFKNVLDTSYQVKSCVCIQGLTIKQSLLMKILSSCKDKSRIILRKCKISVEKVPDFGQSMNDSIIRVIEFPFCKITGTSGEPDSMEGFSNLIEGLSESQDFRDAFKGVKGFDSYDQKKARKILKQHRFGHIKVMNL</sequence>
<evidence type="ECO:0000313" key="2">
    <source>
        <dbReference type="Proteomes" id="UP001295684"/>
    </source>
</evidence>
<gene>
    <name evidence="1" type="ORF">ECRASSUSDP1_LOCUS6570</name>
</gene>
<dbReference type="Proteomes" id="UP001295684">
    <property type="component" value="Unassembled WGS sequence"/>
</dbReference>
<reference evidence="1" key="1">
    <citation type="submission" date="2023-07" db="EMBL/GenBank/DDBJ databases">
        <authorList>
            <consortium name="AG Swart"/>
            <person name="Singh M."/>
            <person name="Singh A."/>
            <person name="Seah K."/>
            <person name="Emmerich C."/>
        </authorList>
    </citation>
    <scope>NUCLEOTIDE SEQUENCE</scope>
    <source>
        <strain evidence="1">DP1</strain>
    </source>
</reference>